<feature type="region of interest" description="Disordered" evidence="1">
    <location>
        <begin position="65"/>
        <end position="91"/>
    </location>
</feature>
<keyword evidence="4" id="KW-1185">Reference proteome</keyword>
<evidence type="ECO:0000313" key="4">
    <source>
        <dbReference type="Proteomes" id="UP000193648"/>
    </source>
</evidence>
<feature type="signal peptide" evidence="2">
    <location>
        <begin position="1"/>
        <end position="22"/>
    </location>
</feature>
<dbReference type="RefSeq" id="XP_021882108.1">
    <property type="nucleotide sequence ID" value="XM_022030851.1"/>
</dbReference>
<protein>
    <submittedName>
        <fullName evidence="3">Uncharacterized protein</fullName>
    </submittedName>
</protein>
<reference evidence="3 4" key="1">
    <citation type="submission" date="2016-07" db="EMBL/GenBank/DDBJ databases">
        <title>Pervasive Adenine N6-methylation of Active Genes in Fungi.</title>
        <authorList>
            <consortium name="DOE Joint Genome Institute"/>
            <person name="Mondo S.J."/>
            <person name="Dannebaum R.O."/>
            <person name="Kuo R.C."/>
            <person name="Labutti K."/>
            <person name="Haridas S."/>
            <person name="Kuo A."/>
            <person name="Salamov A."/>
            <person name="Ahrendt S.R."/>
            <person name="Lipzen A."/>
            <person name="Sullivan W."/>
            <person name="Andreopoulos W.B."/>
            <person name="Clum A."/>
            <person name="Lindquist E."/>
            <person name="Daum C."/>
            <person name="Ramamoorthy G.K."/>
            <person name="Gryganskyi A."/>
            <person name="Culley D."/>
            <person name="Magnuson J.K."/>
            <person name="James T.Y."/>
            <person name="O'Malley M.A."/>
            <person name="Stajich J.E."/>
            <person name="Spatafora J.W."/>
            <person name="Visel A."/>
            <person name="Grigoriev I.V."/>
        </authorList>
    </citation>
    <scope>NUCLEOTIDE SEQUENCE [LARGE SCALE GENOMIC DNA]</scope>
    <source>
        <strain evidence="3 4">NRRL 3116</strain>
    </source>
</reference>
<comment type="caution">
    <text evidence="3">The sequence shown here is derived from an EMBL/GenBank/DDBJ whole genome shotgun (WGS) entry which is preliminary data.</text>
</comment>
<evidence type="ECO:0000256" key="2">
    <source>
        <dbReference type="SAM" id="SignalP"/>
    </source>
</evidence>
<gene>
    <name evidence="3" type="ORF">BCR41DRAFT_45140</name>
</gene>
<evidence type="ECO:0000256" key="1">
    <source>
        <dbReference type="SAM" id="MobiDB-lite"/>
    </source>
</evidence>
<dbReference type="InParanoid" id="A0A1Y2GRE1"/>
<feature type="chain" id="PRO_5012169316" evidence="2">
    <location>
        <begin position="23"/>
        <end position="101"/>
    </location>
</feature>
<dbReference type="GeneID" id="33572692"/>
<keyword evidence="2" id="KW-0732">Signal</keyword>
<name>A0A1Y2GRE1_9FUNG</name>
<evidence type="ECO:0000313" key="3">
    <source>
        <dbReference type="EMBL" id="ORZ18313.1"/>
    </source>
</evidence>
<dbReference type="Proteomes" id="UP000193648">
    <property type="component" value="Unassembled WGS sequence"/>
</dbReference>
<sequence length="101" mass="10637">MKLSITAALSMTVAALVMSTEAGPIKMPIAESDGAKNSISTDGTHIKIPPVAESADSIHIKIPPIPNSHIKIPPQSITEADGPKDPTFTDDIHIRIPPIKP</sequence>
<accession>A0A1Y2GRE1</accession>
<proteinExistence type="predicted"/>
<organism evidence="3 4">
    <name type="scientific">Lobosporangium transversale</name>
    <dbReference type="NCBI Taxonomy" id="64571"/>
    <lineage>
        <taxon>Eukaryota</taxon>
        <taxon>Fungi</taxon>
        <taxon>Fungi incertae sedis</taxon>
        <taxon>Mucoromycota</taxon>
        <taxon>Mortierellomycotina</taxon>
        <taxon>Mortierellomycetes</taxon>
        <taxon>Mortierellales</taxon>
        <taxon>Mortierellaceae</taxon>
        <taxon>Lobosporangium</taxon>
    </lineage>
</organism>
<dbReference type="AlphaFoldDB" id="A0A1Y2GRE1"/>
<dbReference type="EMBL" id="MCFF01000015">
    <property type="protein sequence ID" value="ORZ18313.1"/>
    <property type="molecule type" value="Genomic_DNA"/>
</dbReference>